<accession>A0A6J5RLX5</accession>
<name>A0A6J5RLX5_9CAUD</name>
<dbReference type="EMBL" id="LR796831">
    <property type="protein sequence ID" value="CAB4168609.1"/>
    <property type="molecule type" value="Genomic_DNA"/>
</dbReference>
<protein>
    <submittedName>
        <fullName evidence="2">Uncharacterized protein</fullName>
    </submittedName>
</protein>
<organism evidence="2">
    <name type="scientific">uncultured Caudovirales phage</name>
    <dbReference type="NCBI Taxonomy" id="2100421"/>
    <lineage>
        <taxon>Viruses</taxon>
        <taxon>Duplodnaviria</taxon>
        <taxon>Heunggongvirae</taxon>
        <taxon>Uroviricota</taxon>
        <taxon>Caudoviricetes</taxon>
        <taxon>Peduoviridae</taxon>
        <taxon>Maltschvirus</taxon>
        <taxon>Maltschvirus maltsch</taxon>
    </lineage>
</organism>
<proteinExistence type="predicted"/>
<evidence type="ECO:0000313" key="2">
    <source>
        <dbReference type="EMBL" id="CAB4194651.1"/>
    </source>
</evidence>
<sequence>MTLFNPIWRVKIQGVEFTTYVLADLTITSGRTNIYQQAQAGYANLSLINLDQSMVYININDSVTIEIKDSTGSFVAIFGGTVVDYGIEVTAAGSTGINQKISITALGALSRLPKALTDGTLASAHDGDQIWHILQDLLLNNWSEVPAALTWDNYSPTTTWANAENVGLGEIDRPGNYDLAARTADRTDIYSLVSALATSGLGYIYEDGSGRISYADSTHRSIYLATYGYTDVTANQALFNGLKIETRAGDVRNEVTLKYGSNSSNDVTDEDINSIGLYGRLAQLITTTLKNSTDAIAQAAFYLGLRATPQANLQSITYQLTNPELDDADRDALINVFMGLPLRVSDLPLNMGSTFPGFVEGWTFKAAYNELAITLNLSPLAYSLQAMKWEQVSAAEAWNTITGSLTWENALVVA</sequence>
<dbReference type="EMBL" id="LR797216">
    <property type="protein sequence ID" value="CAB4194651.1"/>
    <property type="molecule type" value="Genomic_DNA"/>
</dbReference>
<gene>
    <name evidence="2" type="ORF">UFOVP1283_13</name>
    <name evidence="1" type="ORF">UFOVP889_12</name>
</gene>
<evidence type="ECO:0000313" key="1">
    <source>
        <dbReference type="EMBL" id="CAB4168609.1"/>
    </source>
</evidence>
<reference evidence="2" key="1">
    <citation type="submission" date="2020-05" db="EMBL/GenBank/DDBJ databases">
        <authorList>
            <person name="Chiriac C."/>
            <person name="Salcher M."/>
            <person name="Ghai R."/>
            <person name="Kavagutti S V."/>
        </authorList>
    </citation>
    <scope>NUCLEOTIDE SEQUENCE</scope>
</reference>